<reference evidence="3" key="1">
    <citation type="journal article" date="2019" name="Sci. Rep.">
        <title>Draft genome of Tanacetum cinerariifolium, the natural source of mosquito coil.</title>
        <authorList>
            <person name="Yamashiro T."/>
            <person name="Shiraishi A."/>
            <person name="Satake H."/>
            <person name="Nakayama K."/>
        </authorList>
    </citation>
    <scope>NUCLEOTIDE SEQUENCE</scope>
</reference>
<feature type="region of interest" description="Disordered" evidence="1">
    <location>
        <begin position="111"/>
        <end position="133"/>
    </location>
</feature>
<comment type="caution">
    <text evidence="3">The sequence shown here is derived from an EMBL/GenBank/DDBJ whole genome shotgun (WGS) entry which is preliminary data.</text>
</comment>
<gene>
    <name evidence="3" type="ORF">Tci_041101</name>
</gene>
<dbReference type="SUPFAM" id="SSF56672">
    <property type="entry name" value="DNA/RNA polymerases"/>
    <property type="match status" value="1"/>
</dbReference>
<protein>
    <submittedName>
        <fullName evidence="3">RNA-directed DNA polymerase, eukaryota, reverse transcriptase zinc-binding domain protein</fullName>
    </submittedName>
</protein>
<dbReference type="AlphaFoldDB" id="A0A6L2M541"/>
<keyword evidence="3" id="KW-0808">Transferase</keyword>
<dbReference type="Pfam" id="PF00078">
    <property type="entry name" value="RVT_1"/>
    <property type="match status" value="1"/>
</dbReference>
<accession>A0A6L2M541</accession>
<sequence length="410" mass="47371">MLNVPIKAWSVKRISTLASIIGKPIIMDEVTIKICVTGVGRIGFARVLVEIDAEKGIKDKIKIMYRNSYCRTKSKNVIGVDKIKENGNGFKEVQNRRYGREGFVINRRTEAQNGQKSKMRRKENEVKEKDVNGGTEKKSIINEMNTKNEKANDEKKEFKDSQKSEEMKRYYRDKKELIDAAKEMKENEDVLDENDDVENTVLRNEQLMNGKKEIMERLRNPEENHLWNTLGHSSEANILGPDGYSRFYKTAWSIVGKEVSQDVREFFNTRKLLGEVNATLISLVPKIPIPGGRGLRQWDPISSYLFTLVMEVLNLIIRKNIEENAELKYHYGCKKLEISHLCFADDLLVFCQRDCDSVRIMKKSLDEFNNYSCILPNMQKSTVFFRGLSNAEQQSILNIIPFSVGKRHVR</sequence>
<feature type="domain" description="Reverse transcriptase" evidence="2">
    <location>
        <begin position="289"/>
        <end position="384"/>
    </location>
</feature>
<keyword evidence="3" id="KW-0548">Nucleotidyltransferase</keyword>
<name>A0A6L2M541_TANCI</name>
<evidence type="ECO:0000313" key="3">
    <source>
        <dbReference type="EMBL" id="GEU69123.1"/>
    </source>
</evidence>
<evidence type="ECO:0000259" key="2">
    <source>
        <dbReference type="Pfam" id="PF00078"/>
    </source>
</evidence>
<dbReference type="GO" id="GO:0003964">
    <property type="term" value="F:RNA-directed DNA polymerase activity"/>
    <property type="evidence" value="ECO:0007669"/>
    <property type="project" value="UniProtKB-KW"/>
</dbReference>
<feature type="compositionally biased region" description="Basic and acidic residues" evidence="1">
    <location>
        <begin position="122"/>
        <end position="133"/>
    </location>
</feature>
<evidence type="ECO:0000256" key="1">
    <source>
        <dbReference type="SAM" id="MobiDB-lite"/>
    </source>
</evidence>
<organism evidence="3">
    <name type="scientific">Tanacetum cinerariifolium</name>
    <name type="common">Dalmatian daisy</name>
    <name type="synonym">Chrysanthemum cinerariifolium</name>
    <dbReference type="NCBI Taxonomy" id="118510"/>
    <lineage>
        <taxon>Eukaryota</taxon>
        <taxon>Viridiplantae</taxon>
        <taxon>Streptophyta</taxon>
        <taxon>Embryophyta</taxon>
        <taxon>Tracheophyta</taxon>
        <taxon>Spermatophyta</taxon>
        <taxon>Magnoliopsida</taxon>
        <taxon>eudicotyledons</taxon>
        <taxon>Gunneridae</taxon>
        <taxon>Pentapetalae</taxon>
        <taxon>asterids</taxon>
        <taxon>campanulids</taxon>
        <taxon>Asterales</taxon>
        <taxon>Asteraceae</taxon>
        <taxon>Asteroideae</taxon>
        <taxon>Anthemideae</taxon>
        <taxon>Anthemidinae</taxon>
        <taxon>Tanacetum</taxon>
    </lineage>
</organism>
<feature type="region of interest" description="Disordered" evidence="1">
    <location>
        <begin position="145"/>
        <end position="165"/>
    </location>
</feature>
<dbReference type="InterPro" id="IPR000477">
    <property type="entry name" value="RT_dom"/>
</dbReference>
<dbReference type="InterPro" id="IPR043502">
    <property type="entry name" value="DNA/RNA_pol_sf"/>
</dbReference>
<dbReference type="EMBL" id="BKCJ010005875">
    <property type="protein sequence ID" value="GEU69123.1"/>
    <property type="molecule type" value="Genomic_DNA"/>
</dbReference>
<keyword evidence="3" id="KW-0695">RNA-directed DNA polymerase</keyword>
<proteinExistence type="predicted"/>